<organism evidence="8 9">
    <name type="scientific">Silvibacterium dinghuense</name>
    <dbReference type="NCBI Taxonomy" id="1560006"/>
    <lineage>
        <taxon>Bacteria</taxon>
        <taxon>Pseudomonadati</taxon>
        <taxon>Acidobacteriota</taxon>
        <taxon>Terriglobia</taxon>
        <taxon>Terriglobales</taxon>
        <taxon>Acidobacteriaceae</taxon>
        <taxon>Silvibacterium</taxon>
    </lineage>
</organism>
<dbReference type="OrthoDB" id="113798at2"/>
<evidence type="ECO:0000256" key="1">
    <source>
        <dbReference type="ARBA" id="ARBA00004651"/>
    </source>
</evidence>
<keyword evidence="3 6" id="KW-0812">Transmembrane</keyword>
<reference evidence="8 9" key="1">
    <citation type="journal article" date="2016" name="Int. J. Syst. Evol. Microbiol.">
        <title>Acidipila dinghuensis sp. nov., an acidobacterium isolated from forest soil.</title>
        <authorList>
            <person name="Jiang Y.W."/>
            <person name="Wang J."/>
            <person name="Chen M.H."/>
            <person name="Lv Y.Y."/>
            <person name="Qiu L.H."/>
        </authorList>
    </citation>
    <scope>NUCLEOTIDE SEQUENCE [LARGE SCALE GENOMIC DNA]</scope>
    <source>
        <strain evidence="8 9">DHOF10</strain>
    </source>
</reference>
<dbReference type="EMBL" id="SDMK01000001">
    <property type="protein sequence ID" value="RXS97785.1"/>
    <property type="molecule type" value="Genomic_DNA"/>
</dbReference>
<feature type="domain" description="Rhodanese" evidence="7">
    <location>
        <begin position="236"/>
        <end position="307"/>
    </location>
</feature>
<dbReference type="RefSeq" id="WP_129207564.1">
    <property type="nucleotide sequence ID" value="NZ_BMGU01000001.1"/>
</dbReference>
<dbReference type="InterPro" id="IPR036873">
    <property type="entry name" value="Rhodanese-like_dom_sf"/>
</dbReference>
<dbReference type="PANTHER" id="PTHR42709">
    <property type="entry name" value="ALKALINE PHOSPHATASE LIKE PROTEIN"/>
    <property type="match status" value="1"/>
</dbReference>
<accession>A0A4Q1SK12</accession>
<evidence type="ECO:0000313" key="9">
    <source>
        <dbReference type="Proteomes" id="UP000290253"/>
    </source>
</evidence>
<dbReference type="Proteomes" id="UP000290253">
    <property type="component" value="Unassembled WGS sequence"/>
</dbReference>
<dbReference type="PROSITE" id="PS50206">
    <property type="entry name" value="RHODANESE_3"/>
    <property type="match status" value="1"/>
</dbReference>
<dbReference type="Pfam" id="PF00581">
    <property type="entry name" value="Rhodanese"/>
    <property type="match status" value="1"/>
</dbReference>
<name>A0A4Q1SK12_9BACT</name>
<dbReference type="GO" id="GO:0005886">
    <property type="term" value="C:plasma membrane"/>
    <property type="evidence" value="ECO:0007669"/>
    <property type="project" value="UniProtKB-SubCell"/>
</dbReference>
<evidence type="ECO:0000256" key="2">
    <source>
        <dbReference type="ARBA" id="ARBA00022475"/>
    </source>
</evidence>
<keyword evidence="9" id="KW-1185">Reference proteome</keyword>
<dbReference type="SMART" id="SM00450">
    <property type="entry name" value="RHOD"/>
    <property type="match status" value="1"/>
</dbReference>
<dbReference type="AlphaFoldDB" id="A0A4Q1SK12"/>
<dbReference type="InterPro" id="IPR001763">
    <property type="entry name" value="Rhodanese-like_dom"/>
</dbReference>
<comment type="caution">
    <text evidence="8">The sequence shown here is derived from an EMBL/GenBank/DDBJ whole genome shotgun (WGS) entry which is preliminary data.</text>
</comment>
<feature type="transmembrane region" description="Helical" evidence="6">
    <location>
        <begin position="132"/>
        <end position="155"/>
    </location>
</feature>
<dbReference type="Pfam" id="PF09335">
    <property type="entry name" value="VTT_dom"/>
    <property type="match status" value="1"/>
</dbReference>
<evidence type="ECO:0000256" key="4">
    <source>
        <dbReference type="ARBA" id="ARBA00022989"/>
    </source>
</evidence>
<protein>
    <recommendedName>
        <fullName evidence="7">Rhodanese domain-containing protein</fullName>
    </recommendedName>
</protein>
<feature type="transmembrane region" description="Helical" evidence="6">
    <location>
        <begin position="45"/>
        <end position="65"/>
    </location>
</feature>
<evidence type="ECO:0000256" key="3">
    <source>
        <dbReference type="ARBA" id="ARBA00022692"/>
    </source>
</evidence>
<dbReference type="SUPFAM" id="SSF52821">
    <property type="entry name" value="Rhodanese/Cell cycle control phosphatase"/>
    <property type="match status" value="1"/>
</dbReference>
<proteinExistence type="predicted"/>
<evidence type="ECO:0000313" key="8">
    <source>
        <dbReference type="EMBL" id="RXS97785.1"/>
    </source>
</evidence>
<keyword evidence="5 6" id="KW-0472">Membrane</keyword>
<dbReference type="InterPro" id="IPR051311">
    <property type="entry name" value="DedA_domain"/>
</dbReference>
<feature type="transmembrane region" description="Helical" evidence="6">
    <location>
        <begin position="161"/>
        <end position="186"/>
    </location>
</feature>
<keyword evidence="4 6" id="KW-1133">Transmembrane helix</keyword>
<keyword evidence="2" id="KW-1003">Cell membrane</keyword>
<gene>
    <name evidence="8" type="ORF">ESZ00_07965</name>
</gene>
<feature type="transmembrane region" description="Helical" evidence="6">
    <location>
        <begin position="12"/>
        <end position="33"/>
    </location>
</feature>
<evidence type="ECO:0000259" key="7">
    <source>
        <dbReference type="PROSITE" id="PS50206"/>
    </source>
</evidence>
<evidence type="ECO:0000256" key="6">
    <source>
        <dbReference type="SAM" id="Phobius"/>
    </source>
</evidence>
<evidence type="ECO:0000256" key="5">
    <source>
        <dbReference type="ARBA" id="ARBA00023136"/>
    </source>
</evidence>
<sequence length="340" mass="37458">MNYYLLHTTYPMVLLSVFARQLSLPVPAILFLLSGGALAGAGRLSLPGLLLVSVLGCVLGDLAWFEAGRLRGKRILRLLCALASDPSLCIRRSRTTFAARGLPILLVAKFIPGLDGITPPLAGIAGTPRYRFILFDAGGSALWSLAYIGTGFLFAASLDRAAHLISVVADTLVIVFGIPLVVFFLWKLLRLIRMFQLLQPLSITPEELRRRIDSGARTGILDLLRFEDDPENIPGIPGAIRVRPAELRRRRQFLIPDDVLLVLYCNRKNRFVSTRVAAVMWKRRIRNIRVLSGGLQAWEASGYPVSHDFASPDEEMARLGVSLYPPISPSAVSPPRPSVR</sequence>
<dbReference type="PANTHER" id="PTHR42709:SF6">
    <property type="entry name" value="UNDECAPRENYL PHOSPHATE TRANSPORTER A"/>
    <property type="match status" value="1"/>
</dbReference>
<dbReference type="Gene3D" id="3.40.250.10">
    <property type="entry name" value="Rhodanese-like domain"/>
    <property type="match status" value="1"/>
</dbReference>
<comment type="subcellular location">
    <subcellularLocation>
        <location evidence="1">Cell membrane</location>
        <topology evidence="1">Multi-pass membrane protein</topology>
    </subcellularLocation>
</comment>
<dbReference type="InterPro" id="IPR032816">
    <property type="entry name" value="VTT_dom"/>
</dbReference>